<feature type="compositionally biased region" description="Basic and acidic residues" evidence="1">
    <location>
        <begin position="286"/>
        <end position="308"/>
    </location>
</feature>
<dbReference type="InterPro" id="IPR013610">
    <property type="entry name" value="ArdC_N"/>
</dbReference>
<protein>
    <submittedName>
        <fullName evidence="3">Superfamily II DNA and RNA helicase</fullName>
    </submittedName>
</protein>
<gene>
    <name evidence="3" type="ORF">AC1_A0303</name>
</gene>
<dbReference type="InterPro" id="IPR006935">
    <property type="entry name" value="Helicase/UvrB_N"/>
</dbReference>
<dbReference type="SUPFAM" id="SSF52540">
    <property type="entry name" value="P-loop containing nucleoside triphosphate hydrolases"/>
    <property type="match status" value="1"/>
</dbReference>
<dbReference type="SUPFAM" id="SSF53335">
    <property type="entry name" value="S-adenosyl-L-methionine-dependent methyltransferases"/>
    <property type="match status" value="1"/>
</dbReference>
<evidence type="ECO:0000256" key="1">
    <source>
        <dbReference type="SAM" id="MobiDB-lite"/>
    </source>
</evidence>
<dbReference type="EMBL" id="ABDV01000021">
    <property type="protein sequence ID" value="EDT23178.1"/>
    <property type="molecule type" value="Genomic_DNA"/>
</dbReference>
<dbReference type="Gene3D" id="3.40.50.150">
    <property type="entry name" value="Vaccinia Virus protein VP39"/>
    <property type="match status" value="1"/>
</dbReference>
<proteinExistence type="predicted"/>
<dbReference type="Pfam" id="PF08401">
    <property type="entry name" value="ArdcN"/>
    <property type="match status" value="1"/>
</dbReference>
<dbReference type="GO" id="GO:0003697">
    <property type="term" value="F:single-stranded DNA binding"/>
    <property type="evidence" value="ECO:0007669"/>
    <property type="project" value="InterPro"/>
</dbReference>
<dbReference type="GO" id="GO:0016787">
    <property type="term" value="F:hydrolase activity"/>
    <property type="evidence" value="ECO:0007669"/>
    <property type="project" value="InterPro"/>
</dbReference>
<sequence>MKNQRLIEVKNIYNETNQMITSNAEEWKSFLEYYSKNSEYEYNNALLIYAQKKEHSKLLTLKEWNDLGRYVNKGVKSIAIFDKSKRKLSLKHLFDIKNTNGRYVDIPKEFEINENISTELIKSFSKKYNSEFNSINDVVSELINRNFDEFVEEFNYKNLIKDNEFTFYQILLDSVEYCLLCRLGINDTDLDRFENISELNDMQLTIALGTLTTKISNELLNEINAEIKLINERGINHAREQQHNLQRRKRWITLSRDNRFRGRYRFREVWNNSIELLRGERHNKIQYSSDDRGASSNIEETKPRRREQNGNNNGGTSSRIIEDRKSRGYNGGLEEKSSSKGYSRRDSSKGDSLQNSIDNNIEEVVQIDLLDDTNRSISLPKNKLINFKDNSNDENIGLKTKFKNNIAAIETLKKIENENRLATSEEQEILSKYSGWGGMAQAFDRRANGWSKEYTELRSLLTQEEYESARASTLNAHYTPKVVIDSIYRALRLFGFREGNILEPSMGVGHFFSRLPDNMNNSKLYGVELDDISGRISKQLYQNASIEIKGYEETTFSNNFFDVAIGNIPFGDYKVFDKDFNKNNFLIHDYFFAKTLDKLKENGIVAFVTSKGTMDKANSSVREYLSERADFIGAIRLPKNTFKSSANTEVTTDIIFLQKKSDTNNISHKEWLNIGTTEDGVPVNQYFLDNPHMLLGKMVFDNKMFGENSNYTALINEDENFNLKNALYNAINSLESDFFIKKDLDNGIDDVQKPLITKDIKNFTYIIENNNVYYKELDELVKQDVSKKAFDRIKGLIDIRDITREIIEIQSNNCTDEELKIKQEKLNKIYDDFVNKNGYINLKENKRVFKKDNFYPLLLSLEIENKDGSFSKAPMFSKRTIRIEKNIGRVDTSLEALTISLNIKGRVDLDYMANLCRKDKDTIIKDLQGQIFLNPLKYDEENKYVGWETKDEYLSGNVRDKLKIALSFSGTDPMFLPNVEYLEKIQPKDLEAGEIDIRLGSTWIEEKDIEKFIYETLKTSNYYKNVSNSNNEICVTFDKFTCTWNISNKSLDKSILAKTTYGTDRINAYTIIEDTLNLRTVTVTDKVHVEGDKYKYVVNQKETMLAREKQELIKHEFKNWIFKDINRRKKYVDFYNENFNNTRLREYDGSHLTFPKMTPEIELRPHQRNAIARVLYGGNTLLAHCVGAGKTFEMIASCMELKRLNLAKKSIMVVPNHLTEQFGSDFLRLYPSANILVATKKDFEKQNRRQFISRIATGEYDAIILGHTQFEKIPISHERQKHLINKQIDEVSSAIHKMKFMNGDNWSIKQMERLEKSLETELKTLLSSPKDDLITFEELGVDTMFVDEAHYYKNCAVFSKINNVAGITTTKAKKSMDMLLKCQYINEINNNRGVIFATGTPISNSMVEMYVMQRYLQNHELQSKGITHFDSWAANFGEIVSSLELAPEGSGYRIKNRFAKFTNLPELMSMFKNIADVQTPDMLDLPVPKLKDNQYKVIIAEPNDFIKEYMEEFSVRAENIRNGVVNPSEDNMRERYVTATNHEENVTKAVAGA</sequence>
<dbReference type="PANTHER" id="PTHR41313:SF1">
    <property type="entry name" value="DNA METHYLASE ADENINE-SPECIFIC DOMAIN-CONTAINING PROTEIN"/>
    <property type="match status" value="1"/>
</dbReference>
<dbReference type="RefSeq" id="WP_003458977.1">
    <property type="nucleotide sequence ID" value="NZ_ABDV01000021.1"/>
</dbReference>
<feature type="domain" description="Helicase ATP-binding" evidence="2">
    <location>
        <begin position="1159"/>
        <end position="1429"/>
    </location>
</feature>
<keyword evidence="3" id="KW-0378">Hydrolase</keyword>
<dbReference type="Pfam" id="PF04851">
    <property type="entry name" value="ResIII"/>
    <property type="match status" value="1"/>
</dbReference>
<feature type="region of interest" description="Disordered" evidence="1">
    <location>
        <begin position="286"/>
        <end position="355"/>
    </location>
</feature>
<dbReference type="Gene3D" id="3.40.50.300">
    <property type="entry name" value="P-loop containing nucleotide triphosphate hydrolases"/>
    <property type="match status" value="1"/>
</dbReference>
<dbReference type="InterPro" id="IPR027417">
    <property type="entry name" value="P-loop_NTPase"/>
</dbReference>
<keyword evidence="3" id="KW-0067">ATP-binding</keyword>
<dbReference type="GO" id="GO:0004386">
    <property type="term" value="F:helicase activity"/>
    <property type="evidence" value="ECO:0007669"/>
    <property type="project" value="UniProtKB-KW"/>
</dbReference>
<feature type="compositionally biased region" description="Basic and acidic residues" evidence="1">
    <location>
        <begin position="333"/>
        <end position="349"/>
    </location>
</feature>
<name>A0AAV3BL40_CLOPF</name>
<dbReference type="Proteomes" id="UP000004342">
    <property type="component" value="Unassembled WGS sequence"/>
</dbReference>
<dbReference type="InterPro" id="IPR029063">
    <property type="entry name" value="SAM-dependent_MTases_sf"/>
</dbReference>
<dbReference type="PRINTS" id="PR00507">
    <property type="entry name" value="N12N6MTFRASE"/>
</dbReference>
<evidence type="ECO:0000313" key="4">
    <source>
        <dbReference type="Proteomes" id="UP000004342"/>
    </source>
</evidence>
<keyword evidence="3" id="KW-0547">Nucleotide-binding</keyword>
<keyword evidence="3" id="KW-0347">Helicase</keyword>
<comment type="caution">
    <text evidence="3">The sequence shown here is derived from an EMBL/GenBank/DDBJ whole genome shotgun (WGS) entry which is preliminary data.</text>
</comment>
<dbReference type="GO" id="GO:0005524">
    <property type="term" value="F:ATP binding"/>
    <property type="evidence" value="ECO:0007669"/>
    <property type="project" value="InterPro"/>
</dbReference>
<accession>A0AAV3BL40</accession>
<reference evidence="3 4" key="1">
    <citation type="submission" date="2007-07" db="EMBL/GenBank/DDBJ databases">
        <title>Annotation of Clostridium perfringens B str. ATCC 3626.</title>
        <authorList>
            <person name="Paulsen I."/>
            <person name="Sebastian Y."/>
        </authorList>
    </citation>
    <scope>NUCLEOTIDE SEQUENCE [LARGE SCALE GENOMIC DNA]</scope>
    <source>
        <strain evidence="4">B str. ATCC 3626</strain>
    </source>
</reference>
<dbReference type="PANTHER" id="PTHR41313">
    <property type="entry name" value="ADENINE-SPECIFIC METHYLTRANSFERASE"/>
    <property type="match status" value="1"/>
</dbReference>
<dbReference type="InterPro" id="IPR014001">
    <property type="entry name" value="Helicase_ATP-bd"/>
</dbReference>
<evidence type="ECO:0000313" key="3">
    <source>
        <dbReference type="EMBL" id="EDT23178.1"/>
    </source>
</evidence>
<dbReference type="SMART" id="SM00487">
    <property type="entry name" value="DEXDc"/>
    <property type="match status" value="1"/>
</dbReference>
<dbReference type="InterPro" id="IPR052933">
    <property type="entry name" value="DNA_Protect_Modify"/>
</dbReference>
<evidence type="ECO:0000259" key="2">
    <source>
        <dbReference type="SMART" id="SM00487"/>
    </source>
</evidence>
<organism evidence="3 4">
    <name type="scientific">Clostridium perfringens B str. ATCC 3626</name>
    <dbReference type="NCBI Taxonomy" id="451754"/>
    <lineage>
        <taxon>Bacteria</taxon>
        <taxon>Bacillati</taxon>
        <taxon>Bacillota</taxon>
        <taxon>Clostridia</taxon>
        <taxon>Eubacteriales</taxon>
        <taxon>Clostridiaceae</taxon>
        <taxon>Clostridium</taxon>
    </lineage>
</organism>